<gene>
    <name evidence="4" type="ORF">GGQ66_001577</name>
</gene>
<evidence type="ECO:0000256" key="2">
    <source>
        <dbReference type="SAM" id="MobiDB-lite"/>
    </source>
</evidence>
<evidence type="ECO:0000256" key="1">
    <source>
        <dbReference type="ARBA" id="ARBA00004328"/>
    </source>
</evidence>
<dbReference type="NCBIfam" id="TIGR01554">
    <property type="entry name" value="major_cap_HK97"/>
    <property type="match status" value="1"/>
</dbReference>
<comment type="caution">
    <text evidence="4">The sequence shown here is derived from an EMBL/GenBank/DDBJ whole genome shotgun (WGS) entry which is preliminary data.</text>
</comment>
<name>A0A7W6K2S9_9HYPH</name>
<keyword evidence="5" id="KW-1185">Reference proteome</keyword>
<proteinExistence type="predicted"/>
<evidence type="ECO:0000259" key="3">
    <source>
        <dbReference type="Pfam" id="PF05065"/>
    </source>
</evidence>
<feature type="compositionally biased region" description="Basic and acidic residues" evidence="2">
    <location>
        <begin position="69"/>
        <end position="80"/>
    </location>
</feature>
<dbReference type="InterPro" id="IPR054612">
    <property type="entry name" value="Phage_capsid-like_C"/>
</dbReference>
<protein>
    <submittedName>
        <fullName evidence="4">HK97 family phage major capsid protein</fullName>
    </submittedName>
</protein>
<sequence length="423" mass="46194">MSQKLRELREKQMRLVTEARERLDGIAATTDETRAKELEAAHDAAMAEHDRLQALIEREENLIELEKRQEEQRAKQRPLRDTPAAPGVDDPTGGSIEYRSVFAKVVCGVSPNDLSAEERAVLRSGAAKFETRTQMASVAAAGGYTVPTELANQIIIAMKMWGPMYDENICTVLSTASGNPMTVPTVDDTGEEAASHAEGDDLLNDGSGDVEFGQKLLAAYSFATPFIKWSFELDADSIFNMESLLGQLIGERLGRIANRRLTVGSGVDTPNGVATAAGLGVTTAAQAAFTWENIIELEHSVDPAYRASPRCMYMLHDNTVAVARKLKDGDGNFLWQKGDVINGKPDTINGRRYAINQHMDTIAANKRIMLFGDFSKYFVRKVGAPVVGVLRERFWPQVGIAGLIRFDGEIGDANAIKAMKTAA</sequence>
<dbReference type="SUPFAM" id="SSF56563">
    <property type="entry name" value="Major capsid protein gp5"/>
    <property type="match status" value="1"/>
</dbReference>
<dbReference type="InterPro" id="IPR024455">
    <property type="entry name" value="Phage_capsid"/>
</dbReference>
<accession>A0A7W6K2S9</accession>
<evidence type="ECO:0000313" key="5">
    <source>
        <dbReference type="Proteomes" id="UP000584824"/>
    </source>
</evidence>
<feature type="region of interest" description="Disordered" evidence="2">
    <location>
        <begin position="69"/>
        <end position="93"/>
    </location>
</feature>
<dbReference type="RefSeq" id="WP_183791164.1">
    <property type="nucleotide sequence ID" value="NZ_JACIDU010000005.1"/>
</dbReference>
<dbReference type="Pfam" id="PF05065">
    <property type="entry name" value="Phage_capsid"/>
    <property type="match status" value="1"/>
</dbReference>
<dbReference type="EMBL" id="JACIDU010000005">
    <property type="protein sequence ID" value="MBB4103022.1"/>
    <property type="molecule type" value="Genomic_DNA"/>
</dbReference>
<dbReference type="AlphaFoldDB" id="A0A7W6K2S9"/>
<reference evidence="4 5" key="1">
    <citation type="submission" date="2020-08" db="EMBL/GenBank/DDBJ databases">
        <title>Genomic Encyclopedia of Type Strains, Phase IV (KMG-IV): sequencing the most valuable type-strain genomes for metagenomic binning, comparative biology and taxonomic classification.</title>
        <authorList>
            <person name="Goeker M."/>
        </authorList>
    </citation>
    <scope>NUCLEOTIDE SEQUENCE [LARGE SCALE GENOMIC DNA]</scope>
    <source>
        <strain evidence="4 5">DSM 26385</strain>
    </source>
</reference>
<dbReference type="Proteomes" id="UP000584824">
    <property type="component" value="Unassembled WGS sequence"/>
</dbReference>
<feature type="domain" description="Phage capsid-like C-terminal" evidence="3">
    <location>
        <begin position="142"/>
        <end position="420"/>
    </location>
</feature>
<evidence type="ECO:0000313" key="4">
    <source>
        <dbReference type="EMBL" id="MBB4103022.1"/>
    </source>
</evidence>
<comment type="subcellular location">
    <subcellularLocation>
        <location evidence="1">Virion</location>
    </subcellularLocation>
</comment>
<organism evidence="4 5">
    <name type="scientific">Allorhizobium borbori</name>
    <dbReference type="NCBI Taxonomy" id="485907"/>
    <lineage>
        <taxon>Bacteria</taxon>
        <taxon>Pseudomonadati</taxon>
        <taxon>Pseudomonadota</taxon>
        <taxon>Alphaproteobacteria</taxon>
        <taxon>Hyphomicrobiales</taxon>
        <taxon>Rhizobiaceae</taxon>
        <taxon>Rhizobium/Agrobacterium group</taxon>
        <taxon>Allorhizobium</taxon>
    </lineage>
</organism>